<reference evidence="3 4" key="1">
    <citation type="submission" date="2019-12" db="EMBL/GenBank/DDBJ databases">
        <title>Microbes associate with the intestines of laboratory mice.</title>
        <authorList>
            <person name="Navarre W."/>
            <person name="Wong E."/>
        </authorList>
    </citation>
    <scope>NUCLEOTIDE SEQUENCE [LARGE SCALE GENOMIC DNA]</scope>
    <source>
        <strain evidence="3 4">NM82_D38</strain>
    </source>
</reference>
<evidence type="ECO:0000256" key="1">
    <source>
        <dbReference type="ARBA" id="ARBA00010832"/>
    </source>
</evidence>
<gene>
    <name evidence="3" type="ORF">E5987_01905</name>
</gene>
<organism evidence="3 4">
    <name type="scientific">Parasutterella muris</name>
    <dbReference type="NCBI Taxonomy" id="2565572"/>
    <lineage>
        <taxon>Bacteria</taxon>
        <taxon>Pseudomonadati</taxon>
        <taxon>Pseudomonadota</taxon>
        <taxon>Betaproteobacteria</taxon>
        <taxon>Burkholderiales</taxon>
        <taxon>Sutterellaceae</taxon>
        <taxon>Parasutterella</taxon>
    </lineage>
</organism>
<protein>
    <submittedName>
        <fullName evidence="3">Hydrogenase</fullName>
    </submittedName>
</protein>
<dbReference type="Proteomes" id="UP000472580">
    <property type="component" value="Unassembled WGS sequence"/>
</dbReference>
<comment type="caution">
    <text evidence="3">The sequence shown here is derived from an EMBL/GenBank/DDBJ whole genome shotgun (WGS) entry which is preliminary data.</text>
</comment>
<comment type="similarity">
    <text evidence="1">Belongs to the HupH/HyaF family.</text>
</comment>
<name>A0A6L6YGJ3_9BURK</name>
<dbReference type="EMBL" id="WSRP01000004">
    <property type="protein sequence ID" value="MVX55962.1"/>
    <property type="molecule type" value="Genomic_DNA"/>
</dbReference>
<evidence type="ECO:0000313" key="3">
    <source>
        <dbReference type="EMBL" id="MVX55962.1"/>
    </source>
</evidence>
<dbReference type="AlphaFoldDB" id="A0A6L6YGJ3"/>
<dbReference type="Pfam" id="PF04809">
    <property type="entry name" value="HupH_C"/>
    <property type="match status" value="2"/>
</dbReference>
<dbReference type="InterPro" id="IPR038527">
    <property type="entry name" value="HupH_C_sf"/>
</dbReference>
<feature type="domain" description="HupH hydrogenase expression protein C-terminal" evidence="2">
    <location>
        <begin position="88"/>
        <end position="152"/>
    </location>
</feature>
<proteinExistence type="inferred from homology"/>
<sequence length="302" mass="33052">MSISPISIPINLVGPGSQPDRSVANTIGVPDTVDTFSAPLTPEIADKETAIKCRQFFIDLYDEMRLWNTDSGDAGPAFALNQFDTQTIGLINQMLGEGEVSIRITIPNDTFDEIRIQESVYVGVWRVRYFREGRPIADQVEVSAIPSCVAEAAYATSRPGLLPVEPGPEAMNSPAILAELKTALKDWAPGSPAFTVNLSHLPMSAEDHQVIDKAVGEGAVYIISRGFGNCRISSTDVRHLWRVQYLNNAPTRLMILNTLVVSGLPEEAMAASEDLEDSVARIKELIEWVTQSWELPAVELQS</sequence>
<dbReference type="OrthoDB" id="6560677at2"/>
<evidence type="ECO:0000259" key="2">
    <source>
        <dbReference type="Pfam" id="PF04809"/>
    </source>
</evidence>
<keyword evidence="4" id="KW-1185">Reference proteome</keyword>
<dbReference type="RefSeq" id="WP_160334399.1">
    <property type="nucleotide sequence ID" value="NZ_CALPCV010000002.1"/>
</dbReference>
<dbReference type="InterPro" id="IPR006894">
    <property type="entry name" value="HupH_Hydgase_express_prot_C"/>
</dbReference>
<feature type="domain" description="HupH hydrogenase expression protein C-terminal" evidence="2">
    <location>
        <begin position="171"/>
        <end position="289"/>
    </location>
</feature>
<dbReference type="Gene3D" id="3.30.1370.140">
    <property type="entry name" value="HupH hydrogenase expression protein, C-terminal domain"/>
    <property type="match status" value="2"/>
</dbReference>
<evidence type="ECO:0000313" key="4">
    <source>
        <dbReference type="Proteomes" id="UP000472580"/>
    </source>
</evidence>
<accession>A0A6L6YGJ3</accession>